<dbReference type="Gene3D" id="3.30.2130.10">
    <property type="entry name" value="VC0802-like"/>
    <property type="match status" value="1"/>
</dbReference>
<dbReference type="CDD" id="cd04882">
    <property type="entry name" value="ACT_Bt0572_2"/>
    <property type="match status" value="1"/>
</dbReference>
<dbReference type="Pfam" id="PF19571">
    <property type="entry name" value="ACT_8"/>
    <property type="match status" value="1"/>
</dbReference>
<dbReference type="InterPro" id="IPR045739">
    <property type="entry name" value="ACT_dom_pair"/>
</dbReference>
<gene>
    <name evidence="2" type="ORF">MsAm2_11500</name>
</gene>
<organism evidence="2 3">
    <name type="scientific">Methanolapillus ohkumae</name>
    <dbReference type="NCBI Taxonomy" id="3028298"/>
    <lineage>
        <taxon>Archaea</taxon>
        <taxon>Methanobacteriati</taxon>
        <taxon>Methanobacteriota</taxon>
        <taxon>Stenosarchaea group</taxon>
        <taxon>Methanomicrobia</taxon>
        <taxon>Methanosarcinales</taxon>
        <taxon>Methanosarcinaceae</taxon>
        <taxon>Methanolapillus</taxon>
    </lineage>
</organism>
<evidence type="ECO:0000313" key="3">
    <source>
        <dbReference type="Proteomes" id="UP001304970"/>
    </source>
</evidence>
<evidence type="ECO:0000313" key="2">
    <source>
        <dbReference type="EMBL" id="WNY27355.1"/>
    </source>
</evidence>
<protein>
    <recommendedName>
        <fullName evidence="1">ACT domain-containing protein</fullName>
    </recommendedName>
</protein>
<dbReference type="PANTHER" id="PTHR40099">
    <property type="entry name" value="ACETOLACTATE SYNTHASE, SMALL SUBUNIT"/>
    <property type="match status" value="1"/>
</dbReference>
<sequence>MAKTIKQISLFSENKPGRLAKVADTLGKVNVNIRAFTIAESGDFGIIRIVVDHPDIAHEALKKAGFTVSETDVLGIEINDKPGGLRDIAEIFSEGHINIDYAYAFLGRNQNAVLIVRVSELEKAVEFLKTKNLKLLEVGDLA</sequence>
<dbReference type="PANTHER" id="PTHR40099:SF1">
    <property type="entry name" value="ACETOLACTATE SYNTHASE, SMALL SUBUNIT"/>
    <property type="match status" value="1"/>
</dbReference>
<name>A0AA96V7P1_9EURY</name>
<dbReference type="CDD" id="cd04908">
    <property type="entry name" value="ACT_Bt0572_1"/>
    <property type="match status" value="1"/>
</dbReference>
<reference evidence="2 3" key="1">
    <citation type="submission" date="2023-07" db="EMBL/GenBank/DDBJ databases">
        <title>Closed genome sequence of Methanosarcinaceae archaeon Am2.</title>
        <authorList>
            <person name="Poehlein A."/>
            <person name="Protasov E."/>
            <person name="Platt K."/>
            <person name="Reeh H."/>
            <person name="Daniel R."/>
            <person name="Brune A."/>
        </authorList>
    </citation>
    <scope>NUCLEOTIDE SEQUENCE [LARGE SCALE GENOMIC DNA]</scope>
    <source>
        <strain evidence="2 3">Am2</strain>
    </source>
</reference>
<dbReference type="RefSeq" id="WP_338097333.1">
    <property type="nucleotide sequence ID" value="NZ_CP131061.1"/>
</dbReference>
<keyword evidence="3" id="KW-1185">Reference proteome</keyword>
<dbReference type="SUPFAM" id="SSF55021">
    <property type="entry name" value="ACT-like"/>
    <property type="match status" value="2"/>
</dbReference>
<dbReference type="AlphaFoldDB" id="A0AA96V7P1"/>
<proteinExistence type="predicted"/>
<dbReference type="GeneID" id="89228576"/>
<evidence type="ECO:0000259" key="1">
    <source>
        <dbReference type="PROSITE" id="PS51671"/>
    </source>
</evidence>
<feature type="domain" description="ACT" evidence="1">
    <location>
        <begin position="7"/>
        <end position="81"/>
    </location>
</feature>
<dbReference type="PROSITE" id="PS51671">
    <property type="entry name" value="ACT"/>
    <property type="match status" value="1"/>
</dbReference>
<accession>A0AA96V7P1</accession>
<dbReference type="EMBL" id="CP131061">
    <property type="protein sequence ID" value="WNY27355.1"/>
    <property type="molecule type" value="Genomic_DNA"/>
</dbReference>
<dbReference type="Proteomes" id="UP001304970">
    <property type="component" value="Chromosome"/>
</dbReference>
<dbReference type="InterPro" id="IPR045865">
    <property type="entry name" value="ACT-like_dom_sf"/>
</dbReference>
<dbReference type="InterPro" id="IPR002912">
    <property type="entry name" value="ACT_dom"/>
</dbReference>